<keyword evidence="3" id="KW-1185">Reference proteome</keyword>
<accession>A0A2S6GN74</accession>
<feature type="transmembrane region" description="Helical" evidence="1">
    <location>
        <begin position="12"/>
        <end position="31"/>
    </location>
</feature>
<keyword evidence="1" id="KW-0472">Membrane</keyword>
<evidence type="ECO:0000313" key="3">
    <source>
        <dbReference type="Proteomes" id="UP000239203"/>
    </source>
</evidence>
<name>A0A2S6GN74_9PSEU</name>
<evidence type="ECO:0000313" key="2">
    <source>
        <dbReference type="EMBL" id="PPK66640.1"/>
    </source>
</evidence>
<proteinExistence type="predicted"/>
<feature type="transmembrane region" description="Helical" evidence="1">
    <location>
        <begin position="38"/>
        <end position="57"/>
    </location>
</feature>
<dbReference type="Proteomes" id="UP000239203">
    <property type="component" value="Unassembled WGS sequence"/>
</dbReference>
<evidence type="ECO:0000256" key="1">
    <source>
        <dbReference type="SAM" id="Phobius"/>
    </source>
</evidence>
<dbReference type="RefSeq" id="WP_104480033.1">
    <property type="nucleotide sequence ID" value="NZ_CP154825.1"/>
</dbReference>
<reference evidence="2 3" key="1">
    <citation type="submission" date="2018-02" db="EMBL/GenBank/DDBJ databases">
        <title>Genomic Encyclopedia of Archaeal and Bacterial Type Strains, Phase II (KMG-II): from individual species to whole genera.</title>
        <authorList>
            <person name="Goeker M."/>
        </authorList>
    </citation>
    <scope>NUCLEOTIDE SEQUENCE [LARGE SCALE GENOMIC DNA]</scope>
    <source>
        <strain evidence="2 3">YU 961-1</strain>
    </source>
</reference>
<keyword evidence="1" id="KW-1133">Transmembrane helix</keyword>
<dbReference type="EMBL" id="PTIX01000009">
    <property type="protein sequence ID" value="PPK66640.1"/>
    <property type="molecule type" value="Genomic_DNA"/>
</dbReference>
<sequence>MPTTREHPPSAVSFLTAVGLTAFLVLGVVAVATHRAPWCVALWCAALTIVIVLHLWAAHGGGK</sequence>
<dbReference type="AlphaFoldDB" id="A0A2S6GN74"/>
<protein>
    <submittedName>
        <fullName evidence="2">Uncharacterized protein</fullName>
    </submittedName>
</protein>
<comment type="caution">
    <text evidence="2">The sequence shown here is derived from an EMBL/GenBank/DDBJ whole genome shotgun (WGS) entry which is preliminary data.</text>
</comment>
<organism evidence="2 3">
    <name type="scientific">Actinokineospora auranticolor</name>
    <dbReference type="NCBI Taxonomy" id="155976"/>
    <lineage>
        <taxon>Bacteria</taxon>
        <taxon>Bacillati</taxon>
        <taxon>Actinomycetota</taxon>
        <taxon>Actinomycetes</taxon>
        <taxon>Pseudonocardiales</taxon>
        <taxon>Pseudonocardiaceae</taxon>
        <taxon>Actinokineospora</taxon>
    </lineage>
</organism>
<keyword evidence="1" id="KW-0812">Transmembrane</keyword>
<gene>
    <name evidence="2" type="ORF">CLV40_10925</name>
</gene>